<dbReference type="PANTHER" id="PTHR12431">
    <property type="entry name" value="SORTING NEXIN 17 AND 27"/>
    <property type="match status" value="1"/>
</dbReference>
<keyword evidence="3" id="KW-0653">Protein transport</keyword>
<evidence type="ECO:0000313" key="5">
    <source>
        <dbReference type="EMBL" id="KAF7493490.1"/>
    </source>
</evidence>
<dbReference type="Pfam" id="PF21271">
    <property type="entry name" value="SNX17-31_F2_FERM"/>
    <property type="match status" value="1"/>
</dbReference>
<dbReference type="PROSITE" id="PS50195">
    <property type="entry name" value="PX"/>
    <property type="match status" value="1"/>
</dbReference>
<dbReference type="Gene3D" id="3.30.1520.10">
    <property type="entry name" value="Phox-like domain"/>
    <property type="match status" value="1"/>
</dbReference>
<dbReference type="InterPro" id="IPR048763">
    <property type="entry name" value="SNX17-31_FERM_F1"/>
</dbReference>
<evidence type="ECO:0000313" key="6">
    <source>
        <dbReference type="EnsemblMetazoa" id="KAF7493490.1"/>
    </source>
</evidence>
<dbReference type="GO" id="GO:0035091">
    <property type="term" value="F:phosphatidylinositol binding"/>
    <property type="evidence" value="ECO:0007669"/>
    <property type="project" value="InterPro"/>
</dbReference>
<dbReference type="EMBL" id="WVUK01000055">
    <property type="protein sequence ID" value="KAF7493490.1"/>
    <property type="molecule type" value="Genomic_DNA"/>
</dbReference>
<dbReference type="SUPFAM" id="SSF64268">
    <property type="entry name" value="PX domain"/>
    <property type="match status" value="1"/>
</dbReference>
<dbReference type="FunFam" id="3.30.1520.10:FF:000008">
    <property type="entry name" value="Sorting nexin-17 isoform1"/>
    <property type="match status" value="1"/>
</dbReference>
<dbReference type="PANTHER" id="PTHR12431:SF14">
    <property type="entry name" value="LD15323P"/>
    <property type="match status" value="1"/>
</dbReference>
<dbReference type="Gene3D" id="3.10.20.90">
    <property type="entry name" value="Phosphatidylinositol 3-kinase Catalytic Subunit, Chain A, domain 1"/>
    <property type="match status" value="1"/>
</dbReference>
<proteinExistence type="inferred from homology"/>
<keyword evidence="2" id="KW-0813">Transport</keyword>
<accession>A0A834RBT9</accession>
<dbReference type="GO" id="GO:0032456">
    <property type="term" value="P:endocytic recycling"/>
    <property type="evidence" value="ECO:0007669"/>
    <property type="project" value="TreeGrafter"/>
</dbReference>
<evidence type="ECO:0000259" key="4">
    <source>
        <dbReference type="PROSITE" id="PS50195"/>
    </source>
</evidence>
<dbReference type="Pfam" id="PF21273">
    <property type="entry name" value="SNX17-27-31_F1_FERM"/>
    <property type="match status" value="1"/>
</dbReference>
<evidence type="ECO:0000256" key="2">
    <source>
        <dbReference type="ARBA" id="ARBA00022448"/>
    </source>
</evidence>
<dbReference type="GO" id="GO:0006886">
    <property type="term" value="P:intracellular protein transport"/>
    <property type="evidence" value="ECO:0007669"/>
    <property type="project" value="TreeGrafter"/>
</dbReference>
<dbReference type="GO" id="GO:0005769">
    <property type="term" value="C:early endosome"/>
    <property type="evidence" value="ECO:0007669"/>
    <property type="project" value="TreeGrafter"/>
</dbReference>
<dbReference type="OrthoDB" id="5772781at2759"/>
<dbReference type="InterPro" id="IPR001683">
    <property type="entry name" value="PX_dom"/>
</dbReference>
<evidence type="ECO:0000256" key="1">
    <source>
        <dbReference type="ARBA" id="ARBA00010883"/>
    </source>
</evidence>
<protein>
    <submittedName>
        <fullName evidence="5">Sorting nexin-17</fullName>
    </submittedName>
</protein>
<feature type="domain" description="PX" evidence="4">
    <location>
        <begin position="45"/>
        <end position="153"/>
    </location>
</feature>
<gene>
    <name evidence="5" type="ORF">SSS_4334</name>
</gene>
<dbReference type="InterPro" id="IPR036871">
    <property type="entry name" value="PX_dom_sf"/>
</dbReference>
<dbReference type="AlphaFoldDB" id="A0A834RBT9"/>
<evidence type="ECO:0000313" key="7">
    <source>
        <dbReference type="Proteomes" id="UP000070412"/>
    </source>
</evidence>
<sequence length="590" mass="69260">MSTTSNNFDQIRLVSLSTPFGLSRFFSIFVFEKIIEINYIIKISLEMHFSIPETREVKNGFKTFIVYDIYINGTFHCSLRYNQLYQFHIQLKKTFGGETLSEFPPKKLFPLRPNQIEERRLQLEKYIQIASQDSQIFSSDLFNGFLLAAQQEFHQNDSIKKDNIEVFRDDSSETINVSIDAWENTQSVLRKISQKIKLPIEYQSYFALYLVKHHRNLLRICHYLDGDHLFNEKNNEDSESYHSNNEKKEKFLLIRKLQNFESPLLTLKTMNRKKYRSNMIYSIILQKSYLDLRYDEDLFDDPAALNLIYLQTISDIKHRRIIITDSEIENRLKIIQTQSNPLKYLELARKQKFYGYLCFEDCQCDLVAKKTDCRIYAGNQELIICPNNSINEEFVFRVIRIKCWRLTTSAFGNDCAPEKKARFELSFEYLINKECLKWIIIYSNQAVLMSDCLQNMVEETLLKREGKKFRSEGLSLRYNTSPNSNFPLPLISVNNERFFDKNLISYFRQDGSHLTLSLTATSSISSANSSQIFTSDQSEFECDSMKSKFDDLKPIELNRSDSDCFNGREKFQEIALVSNGVFDEIGDDDL</sequence>
<dbReference type="CDD" id="cd06885">
    <property type="entry name" value="PX_SNX17_31"/>
    <property type="match status" value="1"/>
</dbReference>
<evidence type="ECO:0000256" key="3">
    <source>
        <dbReference type="ARBA" id="ARBA00022927"/>
    </source>
</evidence>
<dbReference type="InterPro" id="IPR040842">
    <property type="entry name" value="SNX17/31_FERM"/>
</dbReference>
<dbReference type="InterPro" id="IPR011993">
    <property type="entry name" value="PH-like_dom_sf"/>
</dbReference>
<keyword evidence="7" id="KW-1185">Reference proteome</keyword>
<name>A0A834RBT9_SARSC</name>
<dbReference type="SMART" id="SM00312">
    <property type="entry name" value="PX"/>
    <property type="match status" value="1"/>
</dbReference>
<reference evidence="7" key="1">
    <citation type="journal article" date="2020" name="PLoS Negl. Trop. Dis.">
        <title>High-quality nuclear genome for Sarcoptes scabiei-A critical resource for a neglected parasite.</title>
        <authorList>
            <person name="Korhonen P.K."/>
            <person name="Gasser R.B."/>
            <person name="Ma G."/>
            <person name="Wang T."/>
            <person name="Stroehlein A.J."/>
            <person name="Young N.D."/>
            <person name="Ang C.S."/>
            <person name="Fernando D.D."/>
            <person name="Lu H.C."/>
            <person name="Taylor S."/>
            <person name="Reynolds S.L."/>
            <person name="Mofiz E."/>
            <person name="Najaraj S.H."/>
            <person name="Gowda H."/>
            <person name="Madugundu A."/>
            <person name="Renuse S."/>
            <person name="Holt D."/>
            <person name="Pandey A."/>
            <person name="Papenfuss A.T."/>
            <person name="Fischer K."/>
        </authorList>
    </citation>
    <scope>NUCLEOTIDE SEQUENCE [LARGE SCALE GENOMIC DNA]</scope>
</reference>
<reference evidence="6" key="3">
    <citation type="submission" date="2022-06" db="UniProtKB">
        <authorList>
            <consortium name="EnsemblMetazoa"/>
        </authorList>
    </citation>
    <scope>IDENTIFICATION</scope>
</reference>
<dbReference type="InterPro" id="IPR048767">
    <property type="entry name" value="SNX17-31_FERM_F2"/>
</dbReference>
<dbReference type="Gene3D" id="2.30.29.30">
    <property type="entry name" value="Pleckstrin-homology domain (PH domain)/Phosphotyrosine-binding domain (PTB)"/>
    <property type="match status" value="1"/>
</dbReference>
<dbReference type="Pfam" id="PF18116">
    <property type="entry name" value="SNX17_FERM_C"/>
    <property type="match status" value="1"/>
</dbReference>
<dbReference type="EnsemblMetazoa" id="SSS_4334s_mrna">
    <property type="protein sequence ID" value="KAF7493490.1"/>
    <property type="gene ID" value="SSS_4334"/>
</dbReference>
<reference evidence="5" key="2">
    <citation type="submission" date="2020-01" db="EMBL/GenBank/DDBJ databases">
        <authorList>
            <person name="Korhonen P.K.K."/>
            <person name="Guangxu M.G."/>
            <person name="Wang T.W."/>
            <person name="Stroehlein A.J.S."/>
            <person name="Young N.D."/>
            <person name="Ang C.-S.A."/>
            <person name="Fernando D.W.F."/>
            <person name="Lu H.L."/>
            <person name="Taylor S.T."/>
            <person name="Ehtesham M.E.M."/>
            <person name="Najaraj S.H.N."/>
            <person name="Harsha G.H.G."/>
            <person name="Madugundu A.M."/>
            <person name="Renuse S.R."/>
            <person name="Holt D.H."/>
            <person name="Pandey A.P."/>
            <person name="Papenfuss A.P."/>
            <person name="Gasser R.B.G."/>
            <person name="Fischer K.F."/>
        </authorList>
    </citation>
    <scope>NUCLEOTIDE SEQUENCE</scope>
    <source>
        <strain evidence="5">SSS_KF_BRIS2020</strain>
    </source>
</reference>
<organism evidence="5">
    <name type="scientific">Sarcoptes scabiei</name>
    <name type="common">Itch mite</name>
    <name type="synonym">Acarus scabiei</name>
    <dbReference type="NCBI Taxonomy" id="52283"/>
    <lineage>
        <taxon>Eukaryota</taxon>
        <taxon>Metazoa</taxon>
        <taxon>Ecdysozoa</taxon>
        <taxon>Arthropoda</taxon>
        <taxon>Chelicerata</taxon>
        <taxon>Arachnida</taxon>
        <taxon>Acari</taxon>
        <taxon>Acariformes</taxon>
        <taxon>Sarcoptiformes</taxon>
        <taxon>Astigmata</taxon>
        <taxon>Psoroptidia</taxon>
        <taxon>Sarcoptoidea</taxon>
        <taxon>Sarcoptidae</taxon>
        <taxon>Sarcoptinae</taxon>
        <taxon>Sarcoptes</taxon>
    </lineage>
</organism>
<dbReference type="Pfam" id="PF00787">
    <property type="entry name" value="PX"/>
    <property type="match status" value="1"/>
</dbReference>
<dbReference type="Gene3D" id="1.20.80.60">
    <property type="match status" value="1"/>
</dbReference>
<dbReference type="Proteomes" id="UP000070412">
    <property type="component" value="Unassembled WGS sequence"/>
</dbReference>
<comment type="similarity">
    <text evidence="1">Belongs to the sorting nexin family.</text>
</comment>